<dbReference type="OrthoDB" id="3260514at2"/>
<proteinExistence type="predicted"/>
<dbReference type="Proteomes" id="UP000258522">
    <property type="component" value="Unassembled WGS sequence"/>
</dbReference>
<dbReference type="SUPFAM" id="SSF50037">
    <property type="entry name" value="C-terminal domain of transcriptional repressors"/>
    <property type="match status" value="1"/>
</dbReference>
<feature type="domain" description="Ferrous iron transporter FeoA-like" evidence="3">
    <location>
        <begin position="21"/>
        <end position="95"/>
    </location>
</feature>
<organism evidence="4 5">
    <name type="scientific">Mycobacterium uberis</name>
    <dbReference type="NCBI Taxonomy" id="2162698"/>
    <lineage>
        <taxon>Bacteria</taxon>
        <taxon>Bacillati</taxon>
        <taxon>Actinomycetota</taxon>
        <taxon>Actinomycetes</taxon>
        <taxon>Mycobacteriales</taxon>
        <taxon>Mycobacteriaceae</taxon>
        <taxon>Mycobacterium</taxon>
    </lineage>
</organism>
<dbReference type="GO" id="GO:0046914">
    <property type="term" value="F:transition metal ion binding"/>
    <property type="evidence" value="ECO:0007669"/>
    <property type="project" value="InterPro"/>
</dbReference>
<dbReference type="RefSeq" id="WP_116541061.1">
    <property type="nucleotide sequence ID" value="NZ_QAYL01000044.1"/>
</dbReference>
<reference evidence="4 5" key="1">
    <citation type="submission" date="2018-07" db="EMBL/GenBank/DDBJ databases">
        <title>Whole genome sequence of Mycobacterium uberis.</title>
        <authorList>
            <person name="Benjak A."/>
        </authorList>
    </citation>
    <scope>NUCLEOTIDE SEQUENCE [LARGE SCALE GENOMIC DNA]</scope>
    <source>
        <strain evidence="4 5">Jura</strain>
    </source>
</reference>
<dbReference type="InterPro" id="IPR038157">
    <property type="entry name" value="FeoA_core_dom"/>
</dbReference>
<feature type="compositionally biased region" description="Low complexity" evidence="2">
    <location>
        <begin position="7"/>
        <end position="19"/>
    </location>
</feature>
<accession>A0A3E1HC98</accession>
<keyword evidence="1" id="KW-0408">Iron</keyword>
<evidence type="ECO:0000256" key="1">
    <source>
        <dbReference type="ARBA" id="ARBA00023004"/>
    </source>
</evidence>
<dbReference type="InterPro" id="IPR052713">
    <property type="entry name" value="FeoA"/>
</dbReference>
<feature type="region of interest" description="Disordered" evidence="2">
    <location>
        <begin position="1"/>
        <end position="21"/>
    </location>
</feature>
<dbReference type="InterPro" id="IPR007167">
    <property type="entry name" value="Fe-transptr_FeoA-like"/>
</dbReference>
<keyword evidence="5" id="KW-1185">Reference proteome</keyword>
<evidence type="ECO:0000313" key="5">
    <source>
        <dbReference type="Proteomes" id="UP000258522"/>
    </source>
</evidence>
<comment type="caution">
    <text evidence="4">The sequence shown here is derived from an EMBL/GenBank/DDBJ whole genome shotgun (WGS) entry which is preliminary data.</text>
</comment>
<sequence>MLRRRQISQGQSGSDQPGSVIPLAQLAPGQRATIVGTVHHATSSVATRLQQLGFRSAASITAIRRAPLGDPTIYRVQDTELCLRRREARLIEVVPVTQE</sequence>
<protein>
    <submittedName>
        <fullName evidence="4">Ferrous iron transport protein A</fullName>
    </submittedName>
</protein>
<gene>
    <name evidence="4" type="ORF">MUBE_14460</name>
</gene>
<evidence type="ECO:0000256" key="2">
    <source>
        <dbReference type="SAM" id="MobiDB-lite"/>
    </source>
</evidence>
<dbReference type="EMBL" id="QAYL01000044">
    <property type="protein sequence ID" value="RFD23935.1"/>
    <property type="molecule type" value="Genomic_DNA"/>
</dbReference>
<evidence type="ECO:0000313" key="4">
    <source>
        <dbReference type="EMBL" id="RFD23935.1"/>
    </source>
</evidence>
<name>A0A3E1HC98_9MYCO</name>
<dbReference type="SMART" id="SM00899">
    <property type="entry name" value="FeoA"/>
    <property type="match status" value="1"/>
</dbReference>
<dbReference type="AlphaFoldDB" id="A0A3E1HC98"/>
<evidence type="ECO:0000259" key="3">
    <source>
        <dbReference type="SMART" id="SM00899"/>
    </source>
</evidence>
<dbReference type="Gene3D" id="2.30.30.90">
    <property type="match status" value="1"/>
</dbReference>
<dbReference type="PANTHER" id="PTHR42954:SF2">
    <property type="entry name" value="FE(2+) TRANSPORT PROTEIN A"/>
    <property type="match status" value="1"/>
</dbReference>
<dbReference type="PANTHER" id="PTHR42954">
    <property type="entry name" value="FE(2+) TRANSPORT PROTEIN A"/>
    <property type="match status" value="1"/>
</dbReference>
<dbReference type="InterPro" id="IPR008988">
    <property type="entry name" value="Transcriptional_repressor_C"/>
</dbReference>
<dbReference type="Pfam" id="PF04023">
    <property type="entry name" value="FeoA"/>
    <property type="match status" value="1"/>
</dbReference>